<keyword evidence="2" id="KW-1185">Reference proteome</keyword>
<reference evidence="1 2" key="1">
    <citation type="submission" date="2020-07" db="EMBL/GenBank/DDBJ databases">
        <title>Sequencing the genomes of 1000 actinobacteria strains.</title>
        <authorList>
            <person name="Klenk H.-P."/>
        </authorList>
    </citation>
    <scope>NUCLEOTIDE SEQUENCE [LARGE SCALE GENOMIC DNA]</scope>
    <source>
        <strain evidence="1 2">DSM 44121</strain>
    </source>
</reference>
<sequence length="154" mass="16059">MHIRIAPEEVLGLARIAKQAPPVISSVVGDGDVIRVVADLRRLETLPGPLKLAVKIAPIVRADVKLASFERGVATLSVEVNAAGLPAHRLLSLAAAPIEQEVAKQGLPPGVVDVQPDARIAVDVERLLEAKFPGVTVTGAKVEGSHIVLDASIS</sequence>
<proteinExistence type="predicted"/>
<name>A0A7W3J525_9MICO</name>
<protein>
    <submittedName>
        <fullName evidence="1">Uncharacterized protein</fullName>
    </submittedName>
</protein>
<comment type="caution">
    <text evidence="1">The sequence shown here is derived from an EMBL/GenBank/DDBJ whole genome shotgun (WGS) entry which is preliminary data.</text>
</comment>
<dbReference type="EMBL" id="JACGWV010000001">
    <property type="protein sequence ID" value="MBA8806319.1"/>
    <property type="molecule type" value="Genomic_DNA"/>
</dbReference>
<organism evidence="1 2">
    <name type="scientific">Promicromonospora sukumoe</name>
    <dbReference type="NCBI Taxonomy" id="88382"/>
    <lineage>
        <taxon>Bacteria</taxon>
        <taxon>Bacillati</taxon>
        <taxon>Actinomycetota</taxon>
        <taxon>Actinomycetes</taxon>
        <taxon>Micrococcales</taxon>
        <taxon>Promicromonosporaceae</taxon>
        <taxon>Promicromonospora</taxon>
    </lineage>
</organism>
<dbReference type="RefSeq" id="WP_312876881.1">
    <property type="nucleotide sequence ID" value="NZ_BAAATF010000012.1"/>
</dbReference>
<dbReference type="AlphaFoldDB" id="A0A7W3J525"/>
<gene>
    <name evidence="1" type="ORF">FHX71_000261</name>
</gene>
<dbReference type="Proteomes" id="UP000540568">
    <property type="component" value="Unassembled WGS sequence"/>
</dbReference>
<evidence type="ECO:0000313" key="1">
    <source>
        <dbReference type="EMBL" id="MBA8806319.1"/>
    </source>
</evidence>
<evidence type="ECO:0000313" key="2">
    <source>
        <dbReference type="Proteomes" id="UP000540568"/>
    </source>
</evidence>
<accession>A0A7W3J525</accession>